<name>A0A7H9AWQ0_ZYGMR</name>
<feature type="compositionally biased region" description="Basic and acidic residues" evidence="1">
    <location>
        <begin position="103"/>
        <end position="113"/>
    </location>
</feature>
<feature type="region of interest" description="Disordered" evidence="1">
    <location>
        <begin position="90"/>
        <end position="125"/>
    </location>
</feature>
<feature type="compositionally biased region" description="Basic and acidic residues" evidence="1">
    <location>
        <begin position="20"/>
        <end position="38"/>
    </location>
</feature>
<dbReference type="OrthoDB" id="4084022at2759"/>
<dbReference type="Proteomes" id="UP000509704">
    <property type="component" value="Chromosome 1"/>
</dbReference>
<accession>A0A7H9AWQ0</accession>
<feature type="compositionally biased region" description="Polar residues" evidence="1">
    <location>
        <begin position="40"/>
        <end position="49"/>
    </location>
</feature>
<feature type="compositionally biased region" description="Acidic residues" evidence="1">
    <location>
        <begin position="114"/>
        <end position="123"/>
    </location>
</feature>
<keyword evidence="3" id="KW-1185">Reference proteome</keyword>
<evidence type="ECO:0000313" key="3">
    <source>
        <dbReference type="Proteomes" id="UP000509704"/>
    </source>
</evidence>
<dbReference type="KEGG" id="zmk:HG535_0A07270"/>
<gene>
    <name evidence="2" type="ORF">HG535_0A07270</name>
</gene>
<dbReference type="GeneID" id="59234421"/>
<dbReference type="AlphaFoldDB" id="A0A7H9AWQ0"/>
<sequence length="139" mass="16207">MSQVNGKLSSRVMNMKFMRFAKDENDNIPKDAEAKRPQIPDSSQWSFKDNATYPDKQNVKVKKSWKTKAKIIRSNVSMTEIKDCRNPVVRGRRVIGGNDALEENQKKRELPKDNDDDDEDDYDLDRIFKRVKSNKKDAK</sequence>
<proteinExistence type="predicted"/>
<evidence type="ECO:0000313" key="2">
    <source>
        <dbReference type="EMBL" id="QLG70785.1"/>
    </source>
</evidence>
<protein>
    <submittedName>
        <fullName evidence="2">Uncharacterized protein</fullName>
    </submittedName>
</protein>
<feature type="region of interest" description="Disordered" evidence="1">
    <location>
        <begin position="20"/>
        <end position="51"/>
    </location>
</feature>
<dbReference type="EMBL" id="CP058604">
    <property type="protein sequence ID" value="QLG70785.1"/>
    <property type="molecule type" value="Genomic_DNA"/>
</dbReference>
<evidence type="ECO:0000256" key="1">
    <source>
        <dbReference type="SAM" id="MobiDB-lite"/>
    </source>
</evidence>
<dbReference type="Pfam" id="PF10175">
    <property type="entry name" value="MPP6"/>
    <property type="match status" value="1"/>
</dbReference>
<organism evidence="2 3">
    <name type="scientific">Zygotorulaspora mrakii</name>
    <name type="common">Zygosaccharomyces mrakii</name>
    <dbReference type="NCBI Taxonomy" id="42260"/>
    <lineage>
        <taxon>Eukaryota</taxon>
        <taxon>Fungi</taxon>
        <taxon>Dikarya</taxon>
        <taxon>Ascomycota</taxon>
        <taxon>Saccharomycotina</taxon>
        <taxon>Saccharomycetes</taxon>
        <taxon>Saccharomycetales</taxon>
        <taxon>Saccharomycetaceae</taxon>
        <taxon>Zygotorulaspora</taxon>
    </lineage>
</organism>
<dbReference type="RefSeq" id="XP_037142513.1">
    <property type="nucleotide sequence ID" value="XM_037286618.1"/>
</dbReference>
<reference evidence="2 3" key="1">
    <citation type="submission" date="2020-07" db="EMBL/GenBank/DDBJ databases">
        <title>The yeast mating-type switching endonuclease HO is a domesticated member of an unorthodox homing genetic element family.</title>
        <authorList>
            <person name="Coughlan A.Y."/>
            <person name="Lombardi L."/>
            <person name="Braun-Galleani S."/>
            <person name="Martos A.R."/>
            <person name="Galeote V."/>
            <person name="Bigey F."/>
            <person name="Dequin S."/>
            <person name="Byrne K.P."/>
            <person name="Wolfe K.H."/>
        </authorList>
    </citation>
    <scope>NUCLEOTIDE SEQUENCE [LARGE SCALE GENOMIC DNA]</scope>
    <source>
        <strain evidence="2 3">NRRL Y-6702</strain>
    </source>
</reference>